<feature type="domain" description="Homeodomain phBC6A51-type" evidence="1">
    <location>
        <begin position="17"/>
        <end position="79"/>
    </location>
</feature>
<accession>A0A7W0BTA3</accession>
<name>A0A7W0BTA3_9BACL</name>
<evidence type="ECO:0000313" key="3">
    <source>
        <dbReference type="Proteomes" id="UP000580891"/>
    </source>
</evidence>
<dbReference type="AlphaFoldDB" id="A0A7W0BTA3"/>
<dbReference type="EMBL" id="JACDUU010000001">
    <property type="protein sequence ID" value="MBA2869961.1"/>
    <property type="molecule type" value="Genomic_DNA"/>
</dbReference>
<dbReference type="InterPro" id="IPR024978">
    <property type="entry name" value="Homeodomain_phBC6A51-type"/>
</dbReference>
<gene>
    <name evidence="2" type="ORF">HNQ85_000219</name>
</gene>
<dbReference type="RefSeq" id="WP_181535385.1">
    <property type="nucleotide sequence ID" value="NZ_JACDUU010000001.1"/>
</dbReference>
<evidence type="ECO:0000313" key="2">
    <source>
        <dbReference type="EMBL" id="MBA2869961.1"/>
    </source>
</evidence>
<evidence type="ECO:0000259" key="1">
    <source>
        <dbReference type="Pfam" id="PF13022"/>
    </source>
</evidence>
<sequence length="110" mass="13169">MPRKKKRSKQPSQVPPLDERHYRAIEMLTGLYENGRWHWFTRQEIADACGVSRMQLWRWEQRKDFQRELEKCRKAKLKARFPRRMELAEMALAGDVEAALKILQACDILV</sequence>
<protein>
    <submittedName>
        <fullName evidence="2">Transcriptional regulator with XRE-family HTH domain</fullName>
    </submittedName>
</protein>
<comment type="caution">
    <text evidence="2">The sequence shown here is derived from an EMBL/GenBank/DDBJ whole genome shotgun (WGS) entry which is preliminary data.</text>
</comment>
<organism evidence="2 3">
    <name type="scientific">[Anoxybacillus] calidus</name>
    <dbReference type="NCBI Taxonomy" id="575178"/>
    <lineage>
        <taxon>Bacteria</taxon>
        <taxon>Bacillati</taxon>
        <taxon>Bacillota</taxon>
        <taxon>Bacilli</taxon>
        <taxon>Bacillales</taxon>
        <taxon>Anoxybacillaceae</taxon>
        <taxon>Paranoxybacillus</taxon>
    </lineage>
</organism>
<dbReference type="Pfam" id="PF13022">
    <property type="entry name" value="HTH_Tnp_1_2"/>
    <property type="match status" value="1"/>
</dbReference>
<dbReference type="Proteomes" id="UP000580891">
    <property type="component" value="Unassembled WGS sequence"/>
</dbReference>
<dbReference type="Gene3D" id="1.10.10.60">
    <property type="entry name" value="Homeodomain-like"/>
    <property type="match status" value="1"/>
</dbReference>
<proteinExistence type="predicted"/>
<keyword evidence="3" id="KW-1185">Reference proteome</keyword>
<reference evidence="2 3" key="1">
    <citation type="submission" date="2020-07" db="EMBL/GenBank/DDBJ databases">
        <title>Genomic Encyclopedia of Type Strains, Phase IV (KMG-IV): sequencing the most valuable type-strain genomes for metagenomic binning, comparative biology and taxonomic classification.</title>
        <authorList>
            <person name="Goeker M."/>
        </authorList>
    </citation>
    <scope>NUCLEOTIDE SEQUENCE [LARGE SCALE GENOMIC DNA]</scope>
    <source>
        <strain evidence="2 3">DSM 25220</strain>
    </source>
</reference>